<dbReference type="RefSeq" id="WP_186563023.1">
    <property type="nucleotide sequence ID" value="NZ_JACNMF010000004.1"/>
</dbReference>
<dbReference type="EMBL" id="JACNMF010000004">
    <property type="protein sequence ID" value="MBC3759311.1"/>
    <property type="molecule type" value="Genomic_DNA"/>
</dbReference>
<accession>A0A923HDS3</accession>
<proteinExistence type="predicted"/>
<dbReference type="AlphaFoldDB" id="A0A923HDS3"/>
<dbReference type="Proteomes" id="UP000656244">
    <property type="component" value="Unassembled WGS sequence"/>
</dbReference>
<sequence>MPHFKTIQKLLTGLVVLLTLASFDGFKATLNPSHNHNVELLSYGRPQQYTKVALFQISKSVSPKVYFVFAFFDFDCLFNAQLISSNTAFCHQNNTLSDFYSQKSSLAQNLVTILYSGDFLQVSLP</sequence>
<evidence type="ECO:0000313" key="1">
    <source>
        <dbReference type="EMBL" id="MBC3759311.1"/>
    </source>
</evidence>
<keyword evidence="2" id="KW-1185">Reference proteome</keyword>
<organism evidence="1 2">
    <name type="scientific">Hyunsoonleella aquatilis</name>
    <dbReference type="NCBI Taxonomy" id="2762758"/>
    <lineage>
        <taxon>Bacteria</taxon>
        <taxon>Pseudomonadati</taxon>
        <taxon>Bacteroidota</taxon>
        <taxon>Flavobacteriia</taxon>
        <taxon>Flavobacteriales</taxon>
        <taxon>Flavobacteriaceae</taxon>
    </lineage>
</organism>
<gene>
    <name evidence="1" type="ORF">H7U19_12910</name>
</gene>
<comment type="caution">
    <text evidence="1">The sequence shown here is derived from an EMBL/GenBank/DDBJ whole genome shotgun (WGS) entry which is preliminary data.</text>
</comment>
<reference evidence="1" key="1">
    <citation type="submission" date="2020-08" db="EMBL/GenBank/DDBJ databases">
        <title>Hyunsoonleella sp. strain SJ7 genome sequencing and assembly.</title>
        <authorList>
            <person name="Kim I."/>
        </authorList>
    </citation>
    <scope>NUCLEOTIDE SEQUENCE</scope>
    <source>
        <strain evidence="1">SJ7</strain>
    </source>
</reference>
<protein>
    <submittedName>
        <fullName evidence="1">Uncharacterized protein</fullName>
    </submittedName>
</protein>
<evidence type="ECO:0000313" key="2">
    <source>
        <dbReference type="Proteomes" id="UP000656244"/>
    </source>
</evidence>
<name>A0A923HDS3_9FLAO</name>